<proteinExistence type="inferred from homology"/>
<dbReference type="Pfam" id="PF13181">
    <property type="entry name" value="TPR_8"/>
    <property type="match status" value="1"/>
</dbReference>
<comment type="similarity">
    <text evidence="3">Belongs to the APC3/CDC27 family.</text>
</comment>
<dbReference type="GO" id="GO:0005737">
    <property type="term" value="C:cytoplasm"/>
    <property type="evidence" value="ECO:0007669"/>
    <property type="project" value="TreeGrafter"/>
</dbReference>
<keyword evidence="2 5" id="KW-0802">TPR repeat</keyword>
<protein>
    <recommendedName>
        <fullName evidence="4">Cell division cycle protein 27 homolog</fullName>
    </recommendedName>
</protein>
<sequence>MMKSIIRSCWDHYAFDDATFLSEIYFHETGSDTALYFLATSYYRSGQLTSTYLLLKGRGVRNKENKYLFAKCCLDIDQLAEAESTLNENSNFIFETNSRLKNDAFGATTSPKTNRIQHSIEAHKRTLQENPLLFTSFSAVKALGDSSLTAEQIFQPPAKLIKGSDSSRIPKVDISEAKPQVDKCSMTGVLNRNVQNCLVSTAFSAESIVSPAADSDAKSPPKAPKKVITRKTVSTDNRLTRQRTGASVNVLSEKQPAIRRSNRIFQNSVKENTEFSMTGRPNLLISRQSNLIGTTKFNHNNNNNNHTAANKDLMRQARHRRCENSKSILEEDFSSMKPDIDNKEKDLTNRSRRRLIENMIENSTSHSRPPLMHRLKVDELISEAGIKFNSKTDDAKDKKSLSNSVENSSERISPEDKKFIEQARRAFGDGDENAGDPRYPYGDGDPVRSLIKKSFFDVMKQYASIESALNQFDLKKSIAIIDELPERHKNSPLTLYAMGRTHFEMGDFAKAIRCFEKCRQKYDYFVKGVDYHGVALWHLQMSVELSALAQDMVDKHPYVAETWFAAGNCLSLEKEQETAIKFFQRAIQMNREYSYAYTLLGHEYIAMEEYEKATQAFMAALKYQPRHYNAWYGLGLIHYKQEKKALANVYFMRALAINPKNPVLLCNISLAQPGGEFKEKALNYLNEAIALAPENTLCRYNKAQLLFSDEKYDEALAEIDTLKQLAPKEPLVYFLAGKIHKKVGNPHVALMHFSWATELDPRGEQHHPFLSGSNDRRYDEEPVTALAALESDDLADAQVIESDVSV</sequence>
<reference evidence="8" key="1">
    <citation type="submission" date="2022-11" db="UniProtKB">
        <authorList>
            <consortium name="WormBaseParasite"/>
        </authorList>
    </citation>
    <scope>IDENTIFICATION</scope>
</reference>
<dbReference type="Pfam" id="PF13432">
    <property type="entry name" value="TPR_16"/>
    <property type="match status" value="1"/>
</dbReference>
<dbReference type="InterPro" id="IPR011990">
    <property type="entry name" value="TPR-like_helical_dom_sf"/>
</dbReference>
<dbReference type="GO" id="GO:0007091">
    <property type="term" value="P:metaphase/anaphase transition of mitotic cell cycle"/>
    <property type="evidence" value="ECO:0007669"/>
    <property type="project" value="TreeGrafter"/>
</dbReference>
<feature type="repeat" description="TPR" evidence="5">
    <location>
        <begin position="594"/>
        <end position="627"/>
    </location>
</feature>
<dbReference type="GO" id="GO:0005680">
    <property type="term" value="C:anaphase-promoting complex"/>
    <property type="evidence" value="ECO:0007669"/>
    <property type="project" value="TreeGrafter"/>
</dbReference>
<keyword evidence="7" id="KW-1185">Reference proteome</keyword>
<dbReference type="OMA" id="TCTRIMK"/>
<dbReference type="Proteomes" id="UP000887565">
    <property type="component" value="Unplaced"/>
</dbReference>
<dbReference type="Pfam" id="PF12895">
    <property type="entry name" value="ANAPC3"/>
    <property type="match status" value="1"/>
</dbReference>
<dbReference type="Pfam" id="PF07719">
    <property type="entry name" value="TPR_2"/>
    <property type="match status" value="1"/>
</dbReference>
<evidence type="ECO:0000256" key="1">
    <source>
        <dbReference type="ARBA" id="ARBA00022737"/>
    </source>
</evidence>
<evidence type="ECO:0000256" key="3">
    <source>
        <dbReference type="ARBA" id="ARBA00038210"/>
    </source>
</evidence>
<accession>A0A915JTM5</accession>
<evidence type="ECO:0000256" key="5">
    <source>
        <dbReference type="PROSITE-ProRule" id="PRU00339"/>
    </source>
</evidence>
<dbReference type="GO" id="GO:0051301">
    <property type="term" value="P:cell division"/>
    <property type="evidence" value="ECO:0007669"/>
    <property type="project" value="TreeGrafter"/>
</dbReference>
<dbReference type="SUPFAM" id="SSF48452">
    <property type="entry name" value="TPR-like"/>
    <property type="match status" value="2"/>
</dbReference>
<dbReference type="Gene3D" id="1.25.40.10">
    <property type="entry name" value="Tetratricopeptide repeat domain"/>
    <property type="match status" value="4"/>
</dbReference>
<dbReference type="InterPro" id="IPR019734">
    <property type="entry name" value="TPR_rpt"/>
</dbReference>
<name>A0A915JTM5_ROMCU</name>
<dbReference type="GO" id="GO:0016567">
    <property type="term" value="P:protein ubiquitination"/>
    <property type="evidence" value="ECO:0007669"/>
    <property type="project" value="TreeGrafter"/>
</dbReference>
<dbReference type="GO" id="GO:0031145">
    <property type="term" value="P:anaphase-promoting complex-dependent catabolic process"/>
    <property type="evidence" value="ECO:0007669"/>
    <property type="project" value="TreeGrafter"/>
</dbReference>
<feature type="region of interest" description="Disordered" evidence="6">
    <location>
        <begin position="392"/>
        <end position="416"/>
    </location>
</feature>
<keyword evidence="1" id="KW-0677">Repeat</keyword>
<evidence type="ECO:0000313" key="7">
    <source>
        <dbReference type="Proteomes" id="UP000887565"/>
    </source>
</evidence>
<dbReference type="SMART" id="SM00028">
    <property type="entry name" value="TPR"/>
    <property type="match status" value="7"/>
</dbReference>
<evidence type="ECO:0000256" key="6">
    <source>
        <dbReference type="SAM" id="MobiDB-lite"/>
    </source>
</evidence>
<evidence type="ECO:0000256" key="4">
    <source>
        <dbReference type="ARBA" id="ARBA00039307"/>
    </source>
</evidence>
<feature type="repeat" description="TPR" evidence="5">
    <location>
        <begin position="628"/>
        <end position="661"/>
    </location>
</feature>
<evidence type="ECO:0000256" key="2">
    <source>
        <dbReference type="ARBA" id="ARBA00022803"/>
    </source>
</evidence>
<dbReference type="AlphaFoldDB" id="A0A915JTM5"/>
<feature type="repeat" description="TPR" evidence="5">
    <location>
        <begin position="730"/>
        <end position="763"/>
    </location>
</feature>
<dbReference type="PROSITE" id="PS50005">
    <property type="entry name" value="TPR"/>
    <property type="match status" value="4"/>
</dbReference>
<evidence type="ECO:0000313" key="8">
    <source>
        <dbReference type="WBParaSite" id="nRc.2.0.1.t29404-RA"/>
    </source>
</evidence>
<dbReference type="WBParaSite" id="nRc.2.0.1.t29404-RA">
    <property type="protein sequence ID" value="nRc.2.0.1.t29404-RA"/>
    <property type="gene ID" value="nRc.2.0.1.g29404"/>
</dbReference>
<dbReference type="Pfam" id="PF14559">
    <property type="entry name" value="TPR_19"/>
    <property type="match status" value="1"/>
</dbReference>
<dbReference type="PROSITE" id="PS50293">
    <property type="entry name" value="TPR_REGION"/>
    <property type="match status" value="1"/>
</dbReference>
<organism evidence="7 8">
    <name type="scientific">Romanomermis culicivorax</name>
    <name type="common">Nematode worm</name>
    <dbReference type="NCBI Taxonomy" id="13658"/>
    <lineage>
        <taxon>Eukaryota</taxon>
        <taxon>Metazoa</taxon>
        <taxon>Ecdysozoa</taxon>
        <taxon>Nematoda</taxon>
        <taxon>Enoplea</taxon>
        <taxon>Dorylaimia</taxon>
        <taxon>Mermithida</taxon>
        <taxon>Mermithoidea</taxon>
        <taxon>Mermithidae</taxon>
        <taxon>Romanomermis</taxon>
    </lineage>
</organism>
<dbReference type="PANTHER" id="PTHR12558:SF13">
    <property type="entry name" value="CELL DIVISION CYCLE PROTEIN 27 HOMOLOG"/>
    <property type="match status" value="1"/>
</dbReference>
<feature type="repeat" description="TPR" evidence="5">
    <location>
        <begin position="560"/>
        <end position="593"/>
    </location>
</feature>
<dbReference type="InterPro" id="IPR013105">
    <property type="entry name" value="TPR_2"/>
</dbReference>
<dbReference type="PANTHER" id="PTHR12558">
    <property type="entry name" value="CELL DIVISION CYCLE 16,23,27"/>
    <property type="match status" value="1"/>
</dbReference>